<dbReference type="GO" id="GO:0022857">
    <property type="term" value="F:transmembrane transporter activity"/>
    <property type="evidence" value="ECO:0007669"/>
    <property type="project" value="TreeGrafter"/>
</dbReference>
<evidence type="ECO:0000256" key="1">
    <source>
        <dbReference type="ARBA" id="ARBA00022448"/>
    </source>
</evidence>
<dbReference type="PANTHER" id="PTHR24220">
    <property type="entry name" value="IMPORT ATP-BINDING PROTEIN"/>
    <property type="match status" value="1"/>
</dbReference>
<dbReference type="GO" id="GO:0016887">
    <property type="term" value="F:ATP hydrolysis activity"/>
    <property type="evidence" value="ECO:0007669"/>
    <property type="project" value="InterPro"/>
</dbReference>
<dbReference type="OrthoDB" id="9802264at2"/>
<keyword evidence="3" id="KW-0067">ATP-binding</keyword>
<dbReference type="GO" id="GO:0005886">
    <property type="term" value="C:plasma membrane"/>
    <property type="evidence" value="ECO:0007669"/>
    <property type="project" value="TreeGrafter"/>
</dbReference>
<dbReference type="InterPro" id="IPR015854">
    <property type="entry name" value="ABC_transpr_LolD-like"/>
</dbReference>
<keyword evidence="1" id="KW-0813">Transport</keyword>
<dbReference type="CDD" id="cd03255">
    <property type="entry name" value="ABC_MJ0796_LolCDE_FtsE"/>
    <property type="match status" value="1"/>
</dbReference>
<proteinExistence type="predicted"/>
<evidence type="ECO:0000256" key="2">
    <source>
        <dbReference type="ARBA" id="ARBA00022741"/>
    </source>
</evidence>
<evidence type="ECO:0000259" key="4">
    <source>
        <dbReference type="PROSITE" id="PS50893"/>
    </source>
</evidence>
<evidence type="ECO:0000256" key="3">
    <source>
        <dbReference type="ARBA" id="ARBA00022840"/>
    </source>
</evidence>
<sequence length="225" mass="25205">MSIIKALNLFKTYTLQDGIDTVLKDINLTINEGEYVAIIGPTGSGKSSLIRILSGLEQKTSGNLMLFEKPIENYSTDALTELRIADIGFVFQSYQLINELTVYENIELAATLNGFVDKDKIYQLMSELHIKSYASFYPNMLSGGTKQRVAIARALINNPRLLFLDEPTGNLDDKTTNQLLLLLKEQNELHQRTLIIITHDKDVATQAKRVIELKNGAIIRDETNG</sequence>
<evidence type="ECO:0000313" key="5">
    <source>
        <dbReference type="EMBL" id="CCV66066.1"/>
    </source>
</evidence>
<gene>
    <name evidence="5" type="ORF">BN85310450</name>
</gene>
<dbReference type="Gene3D" id="3.40.50.300">
    <property type="entry name" value="P-loop containing nucleotide triphosphate hydrolases"/>
    <property type="match status" value="1"/>
</dbReference>
<dbReference type="RefSeq" id="WP_030004928.1">
    <property type="nucleotide sequence ID" value="NC_022549.1"/>
</dbReference>
<dbReference type="Pfam" id="PF00005">
    <property type="entry name" value="ABC_tran"/>
    <property type="match status" value="1"/>
</dbReference>
<reference evidence="5 6" key="1">
    <citation type="journal article" date="2013" name="J. Mol. Microbiol. Biotechnol.">
        <title>Analysis of the Complete Genomes of Acholeplasma brassicae , A. palmae and A. laidlawii and Their Comparison to the Obligate Parasites from ' Candidatus Phytoplasma'.</title>
        <authorList>
            <person name="Kube M."/>
            <person name="Siewert C."/>
            <person name="Migdoll A.M."/>
            <person name="Duduk B."/>
            <person name="Holz S."/>
            <person name="Rabus R."/>
            <person name="Seemuller E."/>
            <person name="Mitrovic J."/>
            <person name="Muller I."/>
            <person name="Buttner C."/>
            <person name="Reinhardt R."/>
        </authorList>
    </citation>
    <scope>NUCLEOTIDE SEQUENCE [LARGE SCALE GENOMIC DNA]</scope>
    <source>
        <strain evidence="6">0502</strain>
    </source>
</reference>
<keyword evidence="6" id="KW-1185">Reference proteome</keyword>
<dbReference type="Proteomes" id="UP000032737">
    <property type="component" value="Chromosome"/>
</dbReference>
<dbReference type="InterPro" id="IPR027417">
    <property type="entry name" value="P-loop_NTPase"/>
</dbReference>
<dbReference type="FunFam" id="3.40.50.300:FF:000032">
    <property type="entry name" value="Export ABC transporter ATP-binding protein"/>
    <property type="match status" value="1"/>
</dbReference>
<dbReference type="SMART" id="SM00382">
    <property type="entry name" value="AAA"/>
    <property type="match status" value="1"/>
</dbReference>
<dbReference type="InterPro" id="IPR003593">
    <property type="entry name" value="AAA+_ATPase"/>
</dbReference>
<dbReference type="KEGG" id="abra:BN85310450"/>
<evidence type="ECO:0000313" key="6">
    <source>
        <dbReference type="Proteomes" id="UP000032737"/>
    </source>
</evidence>
<dbReference type="SUPFAM" id="SSF52540">
    <property type="entry name" value="P-loop containing nucleoside triphosphate hydrolases"/>
    <property type="match status" value="1"/>
</dbReference>
<dbReference type="GO" id="GO:0005524">
    <property type="term" value="F:ATP binding"/>
    <property type="evidence" value="ECO:0007669"/>
    <property type="project" value="UniProtKB-KW"/>
</dbReference>
<name>U4KP34_9MOLU</name>
<accession>U4KP34</accession>
<dbReference type="HOGENOM" id="CLU_000604_1_22_14"/>
<feature type="domain" description="ABC transporter" evidence="4">
    <location>
        <begin position="4"/>
        <end position="225"/>
    </location>
</feature>
<dbReference type="AlphaFoldDB" id="U4KP34"/>
<organism evidence="5 6">
    <name type="scientific">Acholeplasma brassicae</name>
    <dbReference type="NCBI Taxonomy" id="61635"/>
    <lineage>
        <taxon>Bacteria</taxon>
        <taxon>Bacillati</taxon>
        <taxon>Mycoplasmatota</taxon>
        <taxon>Mollicutes</taxon>
        <taxon>Acholeplasmatales</taxon>
        <taxon>Acholeplasmataceae</taxon>
        <taxon>Acholeplasma</taxon>
    </lineage>
</organism>
<dbReference type="EMBL" id="FO681348">
    <property type="protein sequence ID" value="CCV66066.1"/>
    <property type="molecule type" value="Genomic_DNA"/>
</dbReference>
<dbReference type="InterPro" id="IPR017911">
    <property type="entry name" value="MacB-like_ATP-bd"/>
</dbReference>
<dbReference type="STRING" id="61635.BN85310450"/>
<dbReference type="GO" id="GO:0098796">
    <property type="term" value="C:membrane protein complex"/>
    <property type="evidence" value="ECO:0007669"/>
    <property type="project" value="UniProtKB-ARBA"/>
</dbReference>
<dbReference type="PROSITE" id="PS50893">
    <property type="entry name" value="ABC_TRANSPORTER_2"/>
    <property type="match status" value="1"/>
</dbReference>
<protein>
    <submittedName>
        <fullName evidence="5">ABC transporter related protein</fullName>
    </submittedName>
</protein>
<keyword evidence="2" id="KW-0547">Nucleotide-binding</keyword>
<dbReference type="PANTHER" id="PTHR24220:SF86">
    <property type="entry name" value="ABC TRANSPORTER ABCH.1"/>
    <property type="match status" value="1"/>
</dbReference>
<dbReference type="InterPro" id="IPR003439">
    <property type="entry name" value="ABC_transporter-like_ATP-bd"/>
</dbReference>